<comment type="caution">
    <text evidence="9">The sequence shown here is derived from an EMBL/GenBank/DDBJ whole genome shotgun (WGS) entry which is preliminary data.</text>
</comment>
<dbReference type="SUPFAM" id="SSF57424">
    <property type="entry name" value="LDL receptor-like module"/>
    <property type="match status" value="1"/>
</dbReference>
<evidence type="ECO:0000256" key="1">
    <source>
        <dbReference type="ARBA" id="ARBA00004167"/>
    </source>
</evidence>
<organism evidence="9 10">
    <name type="scientific">Rotaria magnacalcarata</name>
    <dbReference type="NCBI Taxonomy" id="392030"/>
    <lineage>
        <taxon>Eukaryota</taxon>
        <taxon>Metazoa</taxon>
        <taxon>Spiralia</taxon>
        <taxon>Gnathifera</taxon>
        <taxon>Rotifera</taxon>
        <taxon>Eurotatoria</taxon>
        <taxon>Bdelloidea</taxon>
        <taxon>Philodinida</taxon>
        <taxon>Philodinidae</taxon>
        <taxon>Rotaria</taxon>
    </lineage>
</organism>
<evidence type="ECO:0000256" key="7">
    <source>
        <dbReference type="PROSITE-ProRule" id="PRU00124"/>
    </source>
</evidence>
<dbReference type="Gene3D" id="4.10.400.10">
    <property type="entry name" value="Low-density Lipoprotein Receptor"/>
    <property type="match status" value="1"/>
</dbReference>
<feature type="disulfide bond" evidence="7">
    <location>
        <begin position="855"/>
        <end position="870"/>
    </location>
</feature>
<comment type="caution">
    <text evidence="7">Lacks conserved residue(s) required for the propagation of feature annotation.</text>
</comment>
<evidence type="ECO:0000256" key="5">
    <source>
        <dbReference type="ARBA" id="ARBA00023136"/>
    </source>
</evidence>
<protein>
    <recommendedName>
        <fullName evidence="8">Beta-lactamase-related domain-containing protein</fullName>
    </recommendedName>
</protein>
<keyword evidence="6 7" id="KW-1015">Disulfide bond</keyword>
<name>A0A8S2MTT0_9BILA</name>
<evidence type="ECO:0000313" key="9">
    <source>
        <dbReference type="EMBL" id="CAF3970939.1"/>
    </source>
</evidence>
<keyword evidence="2" id="KW-0812">Transmembrane</keyword>
<dbReference type="Pfam" id="PF00144">
    <property type="entry name" value="Beta-lactamase"/>
    <property type="match status" value="1"/>
</dbReference>
<dbReference type="PROSITE" id="PS50068">
    <property type="entry name" value="LDLRA_2"/>
    <property type="match status" value="2"/>
</dbReference>
<evidence type="ECO:0000256" key="4">
    <source>
        <dbReference type="ARBA" id="ARBA00022989"/>
    </source>
</evidence>
<dbReference type="PANTHER" id="PTHR24270">
    <property type="entry name" value="LOW-DENSITY LIPOPROTEIN RECEPTOR-RELATED"/>
    <property type="match status" value="1"/>
</dbReference>
<keyword evidence="4" id="KW-1133">Transmembrane helix</keyword>
<dbReference type="PRINTS" id="PR00261">
    <property type="entry name" value="LDLRECEPTOR"/>
</dbReference>
<dbReference type="EMBL" id="CAJOBJ010003592">
    <property type="protein sequence ID" value="CAF3970939.1"/>
    <property type="molecule type" value="Genomic_DNA"/>
</dbReference>
<feature type="non-terminal residue" evidence="9">
    <location>
        <position position="1"/>
    </location>
</feature>
<gene>
    <name evidence="9" type="ORF">GIL414_LOCUS10147</name>
</gene>
<dbReference type="AlphaFoldDB" id="A0A8S2MTT0"/>
<sequence length="887" mass="102575">INIFDHEAFEWESVHAKFEQNLIDGTDVGATLCIYHCEECIDILVDDLLSHQDGLPYVDQQHAIDDVLDWNRMTSLLTEQNPYWKPGSTYGYHFYTMGFLVGEFIQRIDPQHCTYMPVDNVEACIAPLVTKKDSGLTNLSRIDPLTEKSMIYSGGFSLKSPSNSEFIFNEPRIHQAVISSANGISNAYSMLTLASSPQINLYYTDWIDENETAVQHNCFRVIDSSEIVRQNHEIISYCMSELPSEFHIGESNDFPKFTFVELSTKNITSQQLYLWSAPIDLIEHYQFYLNHLLISNDTSLANEVFYNCTFPRFGPMCQYEIIYYHEIQTSLNEIINDYYHNYIYDPINFTCYTHLQCNRGPSPACLDWSEICNGQIDCLDGEFDEEHCWQLEINECEDDEYRCANGQCIPQSFYRDGSYNVDCVDSSDEVRSTIMPDDNCFLDMPTFRCEDQTCRVSFLTNSCVLKRQSLLLKAIYSVQDDSVPTQCWSAFKCIIDIPDMGNRFCNNFCSPEDCVAIIEKNCPPMFNIPNVPILYGNIYIAHNKRDSLSLAMGDPSTPYLCFNNSRYDQYFINRPKILLNNRTCFHPSYSSPSYIVYDRWEEKYGFPLYVLHADLRPYNLIINYTSEICNRSNMYQCVDSHKCISEYRLMDNALDCPQGDDENITESSHADLIKRLKHFVKCEIANKYIHQSSVADTVCDCEVEPHKWCEDENLDIVYIKKNISFQITCDGFIEMIPIVIEGKNETDETECEQWSCNNMYTHCDDIWNCPNGEDEIDCFLSSKINCSSNDHLCVSPYTNQFIRLPLSERNDGKIDCIGGTDEPKHCSVQHSIWSCQDFKCRNQTSSSYISSFELCNNKEDCNHGDDEQFCKKKSKFYHIPSYLSSCL</sequence>
<reference evidence="9" key="1">
    <citation type="submission" date="2021-02" db="EMBL/GenBank/DDBJ databases">
        <authorList>
            <person name="Nowell W R."/>
        </authorList>
    </citation>
    <scope>NUCLEOTIDE SEQUENCE</scope>
</reference>
<dbReference type="InterPro" id="IPR050685">
    <property type="entry name" value="LDLR"/>
</dbReference>
<evidence type="ECO:0000259" key="8">
    <source>
        <dbReference type="Pfam" id="PF00144"/>
    </source>
</evidence>
<evidence type="ECO:0000256" key="2">
    <source>
        <dbReference type="ARBA" id="ARBA00022692"/>
    </source>
</evidence>
<feature type="disulfide bond" evidence="7">
    <location>
        <begin position="396"/>
        <end position="408"/>
    </location>
</feature>
<dbReference type="Pfam" id="PF00057">
    <property type="entry name" value="Ldl_recept_a"/>
    <property type="match status" value="1"/>
</dbReference>
<dbReference type="Proteomes" id="UP000681720">
    <property type="component" value="Unassembled WGS sequence"/>
</dbReference>
<dbReference type="InterPro" id="IPR001466">
    <property type="entry name" value="Beta-lactam-related"/>
</dbReference>
<dbReference type="InterPro" id="IPR036055">
    <property type="entry name" value="LDL_receptor-like_sf"/>
</dbReference>
<dbReference type="InterPro" id="IPR002172">
    <property type="entry name" value="LDrepeatLR_classA_rpt"/>
</dbReference>
<accession>A0A8S2MTT0</accession>
<feature type="domain" description="Beta-lactamase-related" evidence="8">
    <location>
        <begin position="43"/>
        <end position="109"/>
    </location>
</feature>
<evidence type="ECO:0000313" key="10">
    <source>
        <dbReference type="Proteomes" id="UP000681720"/>
    </source>
</evidence>
<evidence type="ECO:0000256" key="3">
    <source>
        <dbReference type="ARBA" id="ARBA00022737"/>
    </source>
</evidence>
<dbReference type="InterPro" id="IPR012338">
    <property type="entry name" value="Beta-lactam/transpept-like"/>
</dbReference>
<dbReference type="GO" id="GO:0005886">
    <property type="term" value="C:plasma membrane"/>
    <property type="evidence" value="ECO:0007669"/>
    <property type="project" value="TreeGrafter"/>
</dbReference>
<dbReference type="SMART" id="SM00192">
    <property type="entry name" value="LDLa"/>
    <property type="match status" value="6"/>
</dbReference>
<keyword evidence="5" id="KW-0472">Membrane</keyword>
<evidence type="ECO:0000256" key="6">
    <source>
        <dbReference type="ARBA" id="ARBA00023157"/>
    </source>
</evidence>
<dbReference type="Gene3D" id="3.40.710.10">
    <property type="entry name" value="DD-peptidase/beta-lactamase superfamily"/>
    <property type="match status" value="1"/>
</dbReference>
<dbReference type="GO" id="GO:0016192">
    <property type="term" value="P:vesicle-mediated transport"/>
    <property type="evidence" value="ECO:0007669"/>
    <property type="project" value="UniProtKB-ARBA"/>
</dbReference>
<dbReference type="SUPFAM" id="SSF56601">
    <property type="entry name" value="beta-lactamase/transpeptidase-like"/>
    <property type="match status" value="1"/>
</dbReference>
<comment type="subcellular location">
    <subcellularLocation>
        <location evidence="1">Membrane</location>
        <topology evidence="1">Single-pass membrane protein</topology>
    </subcellularLocation>
</comment>
<proteinExistence type="predicted"/>
<keyword evidence="3" id="KW-0677">Repeat</keyword>
<dbReference type="CDD" id="cd00112">
    <property type="entry name" value="LDLa"/>
    <property type="match status" value="1"/>
</dbReference>